<dbReference type="Proteomes" id="UP000190105">
    <property type="component" value="Unassembled WGS sequence"/>
</dbReference>
<dbReference type="PANTHER" id="PTHR34653">
    <property type="match status" value="1"/>
</dbReference>
<dbReference type="GO" id="GO:0009425">
    <property type="term" value="C:bacterial-type flagellum basal body"/>
    <property type="evidence" value="ECO:0007669"/>
    <property type="project" value="UniProtKB-SubCell"/>
</dbReference>
<keyword evidence="6" id="KW-0966">Cell projection</keyword>
<accession>A0A1T4X9R2</accession>
<proteinExistence type="inferred from homology"/>
<dbReference type="InterPro" id="IPR001624">
    <property type="entry name" value="FliE"/>
</dbReference>
<keyword evidence="6" id="KW-0969">Cilium</keyword>
<dbReference type="OrthoDB" id="9812413at2"/>
<comment type="similarity">
    <text evidence="2 4">Belongs to the FliE family.</text>
</comment>
<gene>
    <name evidence="4" type="primary">fliE</name>
    <name evidence="6" type="ORF">SAMN05443428_10772</name>
</gene>
<dbReference type="STRING" id="1147123.SAMN05443428_10772"/>
<keyword evidence="6" id="KW-0282">Flagellum</keyword>
<evidence type="ECO:0000256" key="4">
    <source>
        <dbReference type="HAMAP-Rule" id="MF_00724"/>
    </source>
</evidence>
<dbReference type="PANTHER" id="PTHR34653:SF1">
    <property type="entry name" value="FLAGELLAR HOOK-BASAL BODY COMPLEX PROTEIN FLIE"/>
    <property type="match status" value="1"/>
</dbReference>
<dbReference type="RefSeq" id="WP_078696222.1">
    <property type="nucleotide sequence ID" value="NZ_FUYH01000007.1"/>
</dbReference>
<evidence type="ECO:0000256" key="3">
    <source>
        <dbReference type="ARBA" id="ARBA00023143"/>
    </source>
</evidence>
<protein>
    <recommendedName>
        <fullName evidence="4 5">Flagellar hook-basal body complex protein FliE</fullName>
    </recommendedName>
</protein>
<evidence type="ECO:0000313" key="6">
    <source>
        <dbReference type="EMBL" id="SKA86326.1"/>
    </source>
</evidence>
<keyword evidence="3 4" id="KW-0975">Bacterial flagellum</keyword>
<dbReference type="AlphaFoldDB" id="A0A1T4X9R2"/>
<comment type="subcellular location">
    <subcellularLocation>
        <location evidence="1 4">Bacterial flagellum basal body</location>
    </subcellularLocation>
</comment>
<dbReference type="EMBL" id="FUYH01000007">
    <property type="protein sequence ID" value="SKA86326.1"/>
    <property type="molecule type" value="Genomic_DNA"/>
</dbReference>
<reference evidence="7" key="1">
    <citation type="submission" date="2017-02" db="EMBL/GenBank/DDBJ databases">
        <authorList>
            <person name="Varghese N."/>
            <person name="Submissions S."/>
        </authorList>
    </citation>
    <scope>NUCLEOTIDE SEQUENCE [LARGE SCALE GENOMIC DNA]</scope>
    <source>
        <strain evidence="7">USBA 833</strain>
    </source>
</reference>
<organism evidence="6 7">
    <name type="scientific">Caloramator quimbayensis</name>
    <dbReference type="NCBI Taxonomy" id="1147123"/>
    <lineage>
        <taxon>Bacteria</taxon>
        <taxon>Bacillati</taxon>
        <taxon>Bacillota</taxon>
        <taxon>Clostridia</taxon>
        <taxon>Eubacteriales</taxon>
        <taxon>Clostridiaceae</taxon>
        <taxon>Caloramator</taxon>
    </lineage>
</organism>
<dbReference type="PRINTS" id="PR01006">
    <property type="entry name" value="FLGHOOKFLIE"/>
</dbReference>
<dbReference type="HAMAP" id="MF_00724">
    <property type="entry name" value="FliE"/>
    <property type="match status" value="1"/>
</dbReference>
<evidence type="ECO:0000256" key="1">
    <source>
        <dbReference type="ARBA" id="ARBA00004117"/>
    </source>
</evidence>
<evidence type="ECO:0000256" key="5">
    <source>
        <dbReference type="NCBIfam" id="TIGR00205"/>
    </source>
</evidence>
<dbReference type="NCBIfam" id="TIGR00205">
    <property type="entry name" value="fliE"/>
    <property type="match status" value="1"/>
</dbReference>
<dbReference type="GO" id="GO:0003774">
    <property type="term" value="F:cytoskeletal motor activity"/>
    <property type="evidence" value="ECO:0007669"/>
    <property type="project" value="InterPro"/>
</dbReference>
<name>A0A1T4X9R2_9CLOT</name>
<evidence type="ECO:0000256" key="2">
    <source>
        <dbReference type="ARBA" id="ARBA00009272"/>
    </source>
</evidence>
<dbReference type="GO" id="GO:0005198">
    <property type="term" value="F:structural molecule activity"/>
    <property type="evidence" value="ECO:0007669"/>
    <property type="project" value="UniProtKB-UniRule"/>
</dbReference>
<keyword evidence="7" id="KW-1185">Reference proteome</keyword>
<dbReference type="GO" id="GO:0071973">
    <property type="term" value="P:bacterial-type flagellum-dependent cell motility"/>
    <property type="evidence" value="ECO:0007669"/>
    <property type="project" value="InterPro"/>
</dbReference>
<evidence type="ECO:0000313" key="7">
    <source>
        <dbReference type="Proteomes" id="UP000190105"/>
    </source>
</evidence>
<sequence length="93" mass="10803">MRIEAVNLNNTIPVQENNKVRNNEFENMVKNYLDKVNDVQINADTEALNMLKGDADIHEVMIATEEARLSLELTVQLRNKMIDAYQEIMRIQI</sequence>
<dbReference type="Pfam" id="PF02049">
    <property type="entry name" value="FliE"/>
    <property type="match status" value="1"/>
</dbReference>